<dbReference type="AlphaFoldDB" id="A0A518EYF5"/>
<name>A0A518EYF5_9BACT</name>
<dbReference type="RefSeq" id="WP_145202943.1">
    <property type="nucleotide sequence ID" value="NZ_CP036434.1"/>
</dbReference>
<dbReference type="OrthoDB" id="10015378at2"/>
<reference evidence="1 2" key="1">
    <citation type="submission" date="2019-02" db="EMBL/GenBank/DDBJ databases">
        <title>Deep-cultivation of Planctomycetes and their phenomic and genomic characterization uncovers novel biology.</title>
        <authorList>
            <person name="Wiegand S."/>
            <person name="Jogler M."/>
            <person name="Boedeker C."/>
            <person name="Pinto D."/>
            <person name="Vollmers J."/>
            <person name="Rivas-Marin E."/>
            <person name="Kohn T."/>
            <person name="Peeters S.H."/>
            <person name="Heuer A."/>
            <person name="Rast P."/>
            <person name="Oberbeckmann S."/>
            <person name="Bunk B."/>
            <person name="Jeske O."/>
            <person name="Meyerdierks A."/>
            <person name="Storesund J.E."/>
            <person name="Kallscheuer N."/>
            <person name="Luecker S."/>
            <person name="Lage O.M."/>
            <person name="Pohl T."/>
            <person name="Merkel B.J."/>
            <person name="Hornburger P."/>
            <person name="Mueller R.-W."/>
            <person name="Bruemmer F."/>
            <person name="Labrenz M."/>
            <person name="Spormann A.M."/>
            <person name="Op den Camp H."/>
            <person name="Overmann J."/>
            <person name="Amann R."/>
            <person name="Jetten M.S.M."/>
            <person name="Mascher T."/>
            <person name="Medema M.H."/>
            <person name="Devos D.P."/>
            <person name="Kaster A.-K."/>
            <person name="Ovreas L."/>
            <person name="Rohde M."/>
            <person name="Galperin M.Y."/>
            <person name="Jogler C."/>
        </authorList>
    </citation>
    <scope>NUCLEOTIDE SEQUENCE [LARGE SCALE GENOMIC DNA]</scope>
    <source>
        <strain evidence="1 2">Poly30</strain>
    </source>
</reference>
<evidence type="ECO:0000313" key="2">
    <source>
        <dbReference type="Proteomes" id="UP000320390"/>
    </source>
</evidence>
<dbReference type="Proteomes" id="UP000320390">
    <property type="component" value="Chromosome"/>
</dbReference>
<dbReference type="EMBL" id="CP036434">
    <property type="protein sequence ID" value="QDV09113.1"/>
    <property type="molecule type" value="Genomic_DNA"/>
</dbReference>
<dbReference type="Gene3D" id="3.40.50.1820">
    <property type="entry name" value="alpha/beta hydrolase"/>
    <property type="match status" value="1"/>
</dbReference>
<protein>
    <submittedName>
        <fullName evidence="1">Uncharacterized protein</fullName>
    </submittedName>
</protein>
<accession>A0A518EYF5</accession>
<sequence>MRARKAVHPLLLEPAYWRNRLQVLEDEPSGVVWTPRPDLSEGGCEVTEFRIRAHDGVRLWGLFARPTWQSGPWPATVRSVGPAVRPTPCPATAQAGTAEFLFQEPAGRRLTDRVMDVMQVCRLALATKGIGEVQVQHDHAAIHHRDPGASPTVTNTDELLIVEQLLSHRIASVSPRAD</sequence>
<evidence type="ECO:0000313" key="1">
    <source>
        <dbReference type="EMBL" id="QDV09113.1"/>
    </source>
</evidence>
<keyword evidence="2" id="KW-1185">Reference proteome</keyword>
<proteinExistence type="predicted"/>
<organism evidence="1 2">
    <name type="scientific">Saltatorellus ferox</name>
    <dbReference type="NCBI Taxonomy" id="2528018"/>
    <lineage>
        <taxon>Bacteria</taxon>
        <taxon>Pseudomonadati</taxon>
        <taxon>Planctomycetota</taxon>
        <taxon>Planctomycetia</taxon>
        <taxon>Planctomycetia incertae sedis</taxon>
        <taxon>Saltatorellus</taxon>
    </lineage>
</organism>
<gene>
    <name evidence="1" type="ORF">Poly30_46700</name>
</gene>
<dbReference type="InterPro" id="IPR029058">
    <property type="entry name" value="AB_hydrolase_fold"/>
</dbReference>